<dbReference type="KEGG" id="nss:113427698"/>
<evidence type="ECO:0000256" key="1">
    <source>
        <dbReference type="ARBA" id="ARBA00003654"/>
    </source>
</evidence>
<feature type="domain" description="Fibronectin type-III" evidence="14">
    <location>
        <begin position="1396"/>
        <end position="1484"/>
    </location>
</feature>
<accession>A0A6J1VSP6</accession>
<dbReference type="Gene3D" id="2.60.40.10">
    <property type="entry name" value="Immunoglobulins"/>
    <property type="match status" value="36"/>
</dbReference>
<dbReference type="PROSITE" id="PS50853">
    <property type="entry name" value="FN3"/>
    <property type="match status" value="35"/>
</dbReference>
<dbReference type="Proteomes" id="UP000504612">
    <property type="component" value="Unplaced"/>
</dbReference>
<dbReference type="Pfam" id="PF00041">
    <property type="entry name" value="fn3"/>
    <property type="match status" value="35"/>
</dbReference>
<keyword evidence="6" id="KW-0732">Signal</keyword>
<feature type="domain" description="Fibronectin type-III" evidence="14">
    <location>
        <begin position="2374"/>
        <end position="2463"/>
    </location>
</feature>
<feature type="domain" description="Fibronectin type-III" evidence="14">
    <location>
        <begin position="543"/>
        <end position="625"/>
    </location>
</feature>
<dbReference type="SUPFAM" id="SSF49265">
    <property type="entry name" value="Fibronectin type III"/>
    <property type="match status" value="32"/>
</dbReference>
<feature type="domain" description="Fibronectin type-III" evidence="14">
    <location>
        <begin position="1990"/>
        <end position="2078"/>
    </location>
</feature>
<dbReference type="SMART" id="SM00186">
    <property type="entry name" value="FBG"/>
    <property type="match status" value="1"/>
</dbReference>
<evidence type="ECO:0000256" key="8">
    <source>
        <dbReference type="ARBA" id="ARBA00023157"/>
    </source>
</evidence>
<dbReference type="FunFam" id="2.60.40.10:FF:000099">
    <property type="entry name" value="Fibronectin 1"/>
    <property type="match status" value="1"/>
</dbReference>
<feature type="domain" description="Fibronectin type-III" evidence="14">
    <location>
        <begin position="907"/>
        <end position="997"/>
    </location>
</feature>
<dbReference type="FunFam" id="2.60.40.10:FF:000024">
    <property type="entry name" value="Tenascin-X"/>
    <property type="match status" value="3"/>
</dbReference>
<feature type="domain" description="Fibronectin type-III" evidence="14">
    <location>
        <begin position="1594"/>
        <end position="1685"/>
    </location>
</feature>
<feature type="compositionally biased region" description="Polar residues" evidence="13">
    <location>
        <begin position="520"/>
        <end position="541"/>
    </location>
</feature>
<evidence type="ECO:0000313" key="17">
    <source>
        <dbReference type="RefSeq" id="XP_026546006.1"/>
    </source>
</evidence>
<evidence type="ECO:0000256" key="13">
    <source>
        <dbReference type="SAM" id="MobiDB-lite"/>
    </source>
</evidence>
<feature type="region of interest" description="Disordered" evidence="13">
    <location>
        <begin position="2677"/>
        <end position="2698"/>
    </location>
</feature>
<name>A0A6J1VSP6_9SAUR</name>
<feature type="domain" description="Fibronectin type-III" evidence="14">
    <location>
        <begin position="2794"/>
        <end position="2885"/>
    </location>
</feature>
<feature type="region of interest" description="Disordered" evidence="13">
    <location>
        <begin position="2455"/>
        <end position="2484"/>
    </location>
</feature>
<feature type="non-terminal residue" evidence="17">
    <location>
        <position position="1"/>
    </location>
</feature>
<evidence type="ECO:0000256" key="6">
    <source>
        <dbReference type="ARBA" id="ARBA00022729"/>
    </source>
</evidence>
<keyword evidence="4" id="KW-0964">Secreted</keyword>
<feature type="domain" description="Fibronectin type-III" evidence="14">
    <location>
        <begin position="47"/>
        <end position="138"/>
    </location>
</feature>
<comment type="function">
    <text evidence="1">Initiates complement activation and/or interferes in platelet aggregation and/or blood coagulation.</text>
</comment>
<feature type="domain" description="Fibronectin type-III" evidence="14">
    <location>
        <begin position="2886"/>
        <end position="2975"/>
    </location>
</feature>
<dbReference type="PANTHER" id="PTHR46708">
    <property type="entry name" value="TENASCIN"/>
    <property type="match status" value="1"/>
</dbReference>
<feature type="domain" description="Fibronectin type-III" evidence="14">
    <location>
        <begin position="2698"/>
        <end position="2787"/>
    </location>
</feature>
<feature type="domain" description="Fibronectin type-III" evidence="14">
    <location>
        <begin position="3315"/>
        <end position="3403"/>
    </location>
</feature>
<evidence type="ECO:0000256" key="3">
    <source>
        <dbReference type="ARBA" id="ARBA00006932"/>
    </source>
</evidence>
<evidence type="ECO:0000256" key="10">
    <source>
        <dbReference type="ARBA" id="ARBA00023220"/>
    </source>
</evidence>
<dbReference type="CDD" id="cd00087">
    <property type="entry name" value="FReD"/>
    <property type="match status" value="1"/>
</dbReference>
<feature type="domain" description="Fibronectin type-III" evidence="14">
    <location>
        <begin position="719"/>
        <end position="808"/>
    </location>
</feature>
<dbReference type="InterPro" id="IPR002181">
    <property type="entry name" value="Fibrinogen_a/b/g_C_dom"/>
</dbReference>
<evidence type="ECO:0000259" key="14">
    <source>
        <dbReference type="PROSITE" id="PS50853"/>
    </source>
</evidence>
<dbReference type="PROSITE" id="PS51406">
    <property type="entry name" value="FIBRINOGEN_C_2"/>
    <property type="match status" value="1"/>
</dbReference>
<comment type="subcellular location">
    <subcellularLocation>
        <location evidence="2">Secreted</location>
        <location evidence="2">Extracellular space</location>
        <location evidence="2">Extracellular matrix</location>
    </subcellularLocation>
</comment>
<dbReference type="FunFam" id="3.90.215.10:FF:000001">
    <property type="entry name" value="Tenascin isoform 1"/>
    <property type="match status" value="1"/>
</dbReference>
<feature type="domain" description="Fibronectin type-III" evidence="14">
    <location>
        <begin position="1002"/>
        <end position="1095"/>
    </location>
</feature>
<keyword evidence="9" id="KW-0325">Glycoprotein</keyword>
<keyword evidence="11" id="KW-0800">Toxin</keyword>
<feature type="domain" description="Fibronectin type-III" evidence="14">
    <location>
        <begin position="146"/>
        <end position="241"/>
    </location>
</feature>
<evidence type="ECO:0000256" key="2">
    <source>
        <dbReference type="ARBA" id="ARBA00004498"/>
    </source>
</evidence>
<dbReference type="SMART" id="SM00060">
    <property type="entry name" value="FN3"/>
    <property type="match status" value="35"/>
</dbReference>
<feature type="domain" description="Fibronectin type-III" evidence="14">
    <location>
        <begin position="1297"/>
        <end position="1387"/>
    </location>
</feature>
<evidence type="ECO:0000256" key="7">
    <source>
        <dbReference type="ARBA" id="ARBA00022737"/>
    </source>
</evidence>
<evidence type="ECO:0000256" key="11">
    <source>
        <dbReference type="ARBA" id="ARBA00023240"/>
    </source>
</evidence>
<organism evidence="16 17">
    <name type="scientific">Notechis scutatus</name>
    <name type="common">mainland tiger snake</name>
    <dbReference type="NCBI Taxonomy" id="8663"/>
    <lineage>
        <taxon>Eukaryota</taxon>
        <taxon>Metazoa</taxon>
        <taxon>Chordata</taxon>
        <taxon>Craniata</taxon>
        <taxon>Vertebrata</taxon>
        <taxon>Euteleostomi</taxon>
        <taxon>Lepidosauria</taxon>
        <taxon>Squamata</taxon>
        <taxon>Bifurcata</taxon>
        <taxon>Unidentata</taxon>
        <taxon>Episquamata</taxon>
        <taxon>Toxicofera</taxon>
        <taxon>Serpentes</taxon>
        <taxon>Colubroidea</taxon>
        <taxon>Elapidae</taxon>
        <taxon>Hydrophiinae</taxon>
        <taxon>Notechis</taxon>
    </lineage>
</organism>
<feature type="domain" description="Fibronectin type-III" evidence="14">
    <location>
        <begin position="3404"/>
        <end position="3495"/>
    </location>
</feature>
<feature type="domain" description="Fibronectin type-III" evidence="14">
    <location>
        <begin position="814"/>
        <end position="904"/>
    </location>
</feature>
<feature type="domain" description="Fibronectin type-III" evidence="14">
    <location>
        <begin position="3126"/>
        <end position="3217"/>
    </location>
</feature>
<dbReference type="PANTHER" id="PTHR46708:SF3">
    <property type="entry name" value="TENASCIN-X"/>
    <property type="match status" value="1"/>
</dbReference>
<evidence type="ECO:0000256" key="5">
    <source>
        <dbReference type="ARBA" id="ARBA00022536"/>
    </source>
</evidence>
<dbReference type="GeneID" id="113427698"/>
<protein>
    <submittedName>
        <fullName evidence="17">Tenascin-X-like</fullName>
    </submittedName>
</protein>
<feature type="domain" description="Fibronectin type-III" evidence="14">
    <location>
        <begin position="3225"/>
        <end position="3314"/>
    </location>
</feature>
<feature type="region of interest" description="Disordered" evidence="13">
    <location>
        <begin position="517"/>
        <end position="542"/>
    </location>
</feature>
<dbReference type="GO" id="GO:0030155">
    <property type="term" value="P:regulation of cell adhesion"/>
    <property type="evidence" value="ECO:0007669"/>
    <property type="project" value="TreeGrafter"/>
</dbReference>
<dbReference type="Pfam" id="PF00147">
    <property type="entry name" value="Fibrinogen_C"/>
    <property type="match status" value="1"/>
</dbReference>
<feature type="domain" description="Fibronectin type-III" evidence="14">
    <location>
        <begin position="444"/>
        <end position="535"/>
    </location>
</feature>
<feature type="domain" description="Fibronectin type-III" evidence="14">
    <location>
        <begin position="1792"/>
        <end position="1883"/>
    </location>
</feature>
<keyword evidence="8" id="KW-1015">Disulfide bond</keyword>
<sequence>AYCKLQGKANLVRNGADNNSFYSLSPTAAVQEPKKEKPDETIVIKPSLGEFSVLDVTSDTIRLYWTVPTGSFDSFLIQYKDADGQPQALPVEGGSNEVTVTNLVPSRRYKFNLYGVSGRKRSSPLSTDATTAQITEPEKPGSFQSSLGELSVLDATSDSVRLHWTVSTGSFDSFLIQYKDADGQPQALPVEGDSREVTVTNLVPSRRYKFNLYGVSGRKRSSPISTFAATVPFTETETEPIPIQPSLGEFSVLDVTSDTVRLFWTVSTGNFDSFLIQYKDADGQPQALPVEESSREVTVTNLAPSRRYKFNLYGVFGRKRSSPLSTNAITVPLADSKEPVPIQPSLGELSVFDVTSNSVRLYWTIPTGSFDSFLIQYNNADGQPQALPIDGGSNQVTVANLAPSHRYKFNLYGVSGHKRSNPLSIDATTAHITDTEEPIPVQPSLGEFSILDVTTDSVRLHWTVPTGRFDSFLIQYKDADGQPQALPVEGGSREVMVTNLVPSRRYKFNLYGVSGRKRSSPLSTDATTARLTHSEETNPVQPSLGEFSALDITSDSVRLHWTVTTGRFDSFLIQYNDAGGQPQTMPVEGGFNEVTVTNLAPSQRYKFNLYGISGRKRSSSLSTDATTGDFTVLDVTSNSVRLHWTVPTGTYDSFLILYKDADGQSQTLPVEGDSREVTVTSLVPSRRYKFNLYGVFGRKRSSPLSTDATTEEPIPVQPSLGEFSVLDVTSDSVHLHWTVPTGNFDSFLIQYKDADGQPQALPVEGGSNEVTVSNLVPSRRYKFNLYGISGRKRSSPLSTDATTVSKEAIGVQPSLGEFSVLDVTSNSVHLHWTVPTGSFDSFLVQYKDADGQPQALPVEGGSNELTVTNLVPSRKYKFNLYGVSGRKRSRPLSTEATTGETTSIQPSLGEFSVLDFTSDSVRLYWTVPTGNFDSFLIQYKDADGQPRALPVEGAFRDITVTNLAPSRRYKFNLYGVSEHKHSSPLSTEATTAHFAGSENATPPQPSLGDFSVLDVTSDSVHLHWTVPTGSFDSFIVQYKDADGQPQALPVEGGSNEVTMSNLVPSRRYKFNLYGISGRKRTGPLSIDATTDSEQPIPVQPSLGEFSVVDAATDSVRLHWTVPTGRFDSFLVQYKDADGQPQALPVEGGSNEITVTNLVPSRRYKFNLYGVSGRKRSSPLSTDATTAQIPEEPIPVQPSLGEFSILDVKADSVGLYWTVSTGTFDSFLIQYKDADGQPQSLPVEGDSREVTVTNLVPSRRYKFNLYGVSGSKRSSPLSTDATTVHHIHSEETNPVQPSLGEFSALDITSDSVRLYWTVPTGSFDSFLIQYKDADGQPQALPVEGGSNEVTVTNLAPSRRYKFNLYGVFGRKRSSPLSTDATTVPLVDSKESLPIQPSLGELSVVDVTSNSVRLFWTVPTGNFDSFLVQYKDANGQPQALPVEGGSNEVTVTNLAPSRRYKFNLYGISGRKRSSPLSIDATTAHPTNTGESIPVQPSLGEFSVLDVTSNSVRLYWTVPTGNFDSFLIQYKDADGQPQALPVEGPFRDITVTDLVPSRRYKFNLYGVFGRKRSSPLSTNATTAHIRDSGEPIPIQPSLGEFSVLDVTSDSVRLHWTVPTGNFDSFLIQYKDADGQPQALPVEGGSNEVTVTNLAPSRRYKFTLYGVSGRKRSSPLSTDTTTARLTDSEEAIPVQPKLGEFSVLDVTSDSVRLHWTVPTGTFDSFLVQYKDADGQPQALPVERGSKEVTVTDLAPSHRYKFNLYGVFGHKRSSPLSTDATTAHIRDSGEPIPIQSSLGDFSVLDVTSDSVRLHWTVRTGKFDSFLVQYKDADGQPQALPVEGGSNEVTVTNLTPSHRYKFNLYGVSGRKRSGPLSTDATTAQATNSEEAISIQPTLGELSVLEVTSNSVHLYWTVPTGTFDSFLIQYKDADGQPKVLPVDGGLREVTVTNLAPSRRYKFLLYGVSGRKKIRVLSADAFTGPPSDAGEPVSIQPTLGEVSILDVTSDSVRLHWTIPAGSFDSFLIQYKNADGQPQALPVEGGFTEVTVTNLIPSRRYEFNLYGISGGKRSSPLSIDATTAPLATTPSVQPSLGELSVSNITRNSVLLSWTVLSGNFDSFLIQYKDADGKPQAVHVEGNTYQAILPDLVPARRYKFNLYGVSGRKRFGPVSVDAVTATPDLPDPVIPPSLGELSASGITSNSVHLSWTIPTGRFDSFAIQYKDAEGQPQAIPVEGDLHEKTIPNLVPSRKYKFNLYGLSGRKRMGPVSVDVITASTTKKEATPKPSLGELSISEATSNSVLLSWTISTGSFDSFLLQYKDEEGRTQRLTVEGDSHKVTILNLAPSHKYKFNLYGISGEKRIGPISSEATTEEEVEEKQPTLGELSISETTSNSLLLSWSVPTGSFDSFLIQYEDGALQSLPVDAASREKMVSNLAPSHSYQFDLYGISGAKRLGPISAKALTAPQSPSQGTEESGSPSPSPNPSFGELSVSDVTSNSARLSWNIPAETFDSFQIQYKDAENKPQMVPVDKGTNTIVIYHLVPSHRYKFNLYGISGRRRFGPITASTITTPADNEKPPGVPGDVDREVPAGIRPRLGVLSVPEITSHSARLTWTVPEGSFDSFSVQYKDAEGRPQVLPLRGDSRDVIVSNLSPSHKYKFNLYGIFGKQRLGPVSAQVFTTAAETTGQVDEKKQPEETTGKSNLPSLGEVTVSEVTPDSLLLSWSVQEGSFDSFIIQYKDASGKPQTVPVDGATRSLHLYNLTASQTYEFDLFGVSGYRHLGPLSVHTVTEISEEGRNVQPQLGDLSVSRVTNNSVALFWTVAAGNFDSFLLQYKDSEGKPQVLPLNGTSRDITVTGLGPSHRYKFNLYGLNGRKRLGPISTNAITGQGTQPLKLGTLSAHNITSESLLLSWTVESGNFDSFIIQYRDDAGKSQALPVDGGLRSLRFHDLVPSHRYKFNLYGVSRRKRLGPISVEAVTVPKPSGLQVAPQPKLGKLSASDISDTTLRLTWRVLTGKFESFSVEYRDAEGNPQGLSVDTNTRDVVISNLVPSHRYKFNLYGISQQKRFGPVSTEAVTAQGKDLEAKPKLGDLSISEVTNDSVRLSWTISSGKFDSFFIQYKDAQGNPPFSESTSTPAPLLDHLVVSEVTSTTLQLSWDVPEGEFDSFLVRWKDSLGRGQTPAKEVKVPGDERSVTLQGLAPSTKYSLTVYGIKDESEVADINTGARTSGLELDGPQDLRFSDIRETSVVANWRPPSSRIDGYKVSFQPSDGGEPKSIAVDGSELRTLIEDLTPGASYEVTVMSIRGFEESEPLVGYITTVPDGPSDLRAINVTDTSAMLTWHPAVAEMNNYIVTYGPITGTGSQVSESVPGNRVQLQLSELQRDMEYWANVYGEKEGNRSSPISATFTTGADGPRDLHATDIFPRSVRLTWSPPGAPSEGYLLSYETPDGQSKEIPLDASVTSYELQDLIPSSRYQVQVQAVRRGTPTAPISTSFTTGHLTYPFPRDCSEEIQNGPGASRVTTIYLGGNQERPLRVFCDMETDGGGWIVFQRRMNGETDFWRDWQNYALGFGNLTREFWLGNNALHQLTSSGDYELRVDLRAGDESVYATYQNFRVDPPADHYRLHLGSYHGTAGDALSYHSGNVFSTRDRDPNRVIIPCAISYRGAWWYRNCHYTNLNGLYANNRDQQGVNWFNWKGFEFSIPFTEMKLRPSSFRLLQRS</sequence>
<keyword evidence="5" id="KW-0245">EGF-like domain</keyword>
<dbReference type="GO" id="GO:0005615">
    <property type="term" value="C:extracellular space"/>
    <property type="evidence" value="ECO:0007669"/>
    <property type="project" value="TreeGrafter"/>
</dbReference>
<keyword evidence="12" id="KW-0379">Hydroxylation</keyword>
<evidence type="ECO:0000256" key="9">
    <source>
        <dbReference type="ARBA" id="ARBA00023180"/>
    </source>
</evidence>
<feature type="compositionally biased region" description="Low complexity" evidence="13">
    <location>
        <begin position="2460"/>
        <end position="2481"/>
    </location>
</feature>
<keyword evidence="10" id="KW-1216">Complement system impairing toxin</keyword>
<dbReference type="SUPFAM" id="SSF56496">
    <property type="entry name" value="Fibrinogen C-terminal domain-like"/>
    <property type="match status" value="1"/>
</dbReference>
<feature type="domain" description="Fibronectin type-III" evidence="14">
    <location>
        <begin position="246"/>
        <end position="334"/>
    </location>
</feature>
<feature type="domain" description="Fibronectin type-III" evidence="14">
    <location>
        <begin position="2181"/>
        <end position="2274"/>
    </location>
</feature>
<keyword evidence="7" id="KW-0677">Repeat</keyword>
<evidence type="ECO:0000256" key="4">
    <source>
        <dbReference type="ARBA" id="ARBA00022530"/>
    </source>
</evidence>
<dbReference type="InterPro" id="IPR036116">
    <property type="entry name" value="FN3_sf"/>
</dbReference>
<proteinExistence type="inferred from homology"/>
<feature type="domain" description="Fibronectin type-III" evidence="14">
    <location>
        <begin position="2086"/>
        <end position="2175"/>
    </location>
</feature>
<keyword evidence="16" id="KW-1185">Reference proteome</keyword>
<dbReference type="Gene3D" id="3.90.215.10">
    <property type="entry name" value="Gamma Fibrinogen, chain A, domain 1"/>
    <property type="match status" value="1"/>
</dbReference>
<feature type="domain" description="Fibronectin type-III" evidence="14">
    <location>
        <begin position="2588"/>
        <end position="2677"/>
    </location>
</feature>
<feature type="region of interest" description="Disordered" evidence="13">
    <location>
        <begin position="2558"/>
        <end position="2580"/>
    </location>
</feature>
<dbReference type="InterPro" id="IPR013783">
    <property type="entry name" value="Ig-like_fold"/>
</dbReference>
<feature type="domain" description="Fibronectin type-III" evidence="14">
    <location>
        <begin position="345"/>
        <end position="438"/>
    </location>
</feature>
<comment type="similarity">
    <text evidence="3">Belongs to the ficolin lectin family. Veficolin subfamily.</text>
</comment>
<keyword evidence="11" id="KW-1199">Hemostasis impairing toxin</keyword>
<feature type="domain" description="Fibronectin type-III" evidence="14">
    <location>
        <begin position="1693"/>
        <end position="1783"/>
    </location>
</feature>
<gene>
    <name evidence="17" type="primary">LOC113427698</name>
</gene>
<feature type="domain" description="Fibrinogen C-terminal" evidence="15">
    <location>
        <begin position="3490"/>
        <end position="3705"/>
    </location>
</feature>
<evidence type="ECO:0000256" key="12">
    <source>
        <dbReference type="ARBA" id="ARBA00023278"/>
    </source>
</evidence>
<dbReference type="CDD" id="cd00063">
    <property type="entry name" value="FN3"/>
    <property type="match status" value="35"/>
</dbReference>
<dbReference type="RefSeq" id="XP_026546006.1">
    <property type="nucleotide sequence ID" value="XM_026690221.1"/>
</dbReference>
<dbReference type="InterPro" id="IPR036056">
    <property type="entry name" value="Fibrinogen-like_C"/>
</dbReference>
<feature type="domain" description="Fibronectin type-III" evidence="14">
    <location>
        <begin position="2280"/>
        <end position="2371"/>
    </location>
</feature>
<dbReference type="InterPro" id="IPR050991">
    <property type="entry name" value="ECM_Regulatory_Proteins"/>
</dbReference>
<reference evidence="17" key="1">
    <citation type="submission" date="2025-08" db="UniProtKB">
        <authorList>
            <consortium name="RefSeq"/>
        </authorList>
    </citation>
    <scope>IDENTIFICATION</scope>
</reference>
<dbReference type="InterPro" id="IPR014716">
    <property type="entry name" value="Fibrinogen_a/b/g_C_1"/>
</dbReference>
<feature type="domain" description="Fibronectin type-III" evidence="14">
    <location>
        <begin position="1891"/>
        <end position="1979"/>
    </location>
</feature>
<feature type="domain" description="Fibronectin type-III" evidence="14">
    <location>
        <begin position="1198"/>
        <end position="1289"/>
    </location>
</feature>
<dbReference type="InterPro" id="IPR003961">
    <property type="entry name" value="FN3_dom"/>
</dbReference>
<feature type="domain" description="Fibronectin type-III" evidence="14">
    <location>
        <begin position="1096"/>
        <end position="1191"/>
    </location>
</feature>
<keyword evidence="4" id="KW-0272">Extracellular matrix</keyword>
<feature type="domain" description="Fibronectin type-III" evidence="14">
    <location>
        <begin position="2478"/>
        <end position="2566"/>
    </location>
</feature>
<feature type="compositionally biased region" description="Basic and acidic residues" evidence="13">
    <location>
        <begin position="2681"/>
        <end position="2691"/>
    </location>
</feature>
<evidence type="ECO:0000259" key="15">
    <source>
        <dbReference type="PROSITE" id="PS51406"/>
    </source>
</evidence>
<feature type="domain" description="Fibronectin type-III" evidence="14">
    <location>
        <begin position="2984"/>
        <end position="3074"/>
    </location>
</feature>
<evidence type="ECO:0000313" key="16">
    <source>
        <dbReference type="Proteomes" id="UP000504612"/>
    </source>
</evidence>
<feature type="domain" description="Fibronectin type-III" evidence="14">
    <location>
        <begin position="626"/>
        <end position="715"/>
    </location>
</feature>
<feature type="domain" description="Fibronectin type-III" evidence="14">
    <location>
        <begin position="1495"/>
        <end position="1585"/>
    </location>
</feature>
<dbReference type="GO" id="GO:0031175">
    <property type="term" value="P:neuron projection development"/>
    <property type="evidence" value="ECO:0007669"/>
    <property type="project" value="TreeGrafter"/>
</dbReference>